<reference evidence="1 2" key="1">
    <citation type="submission" date="2019-09" db="EMBL/GenBank/DDBJ databases">
        <title>Commensal-derived Metabolites Govern Vibrio cholerae Pathogenesis in Host.</title>
        <authorList>
            <person name="Yoon S.S."/>
            <person name="Yoon M.Y."/>
        </authorList>
    </citation>
    <scope>NUCLEOTIDE SEQUENCE [LARGE SCALE GENOMIC DNA]</scope>
    <source>
        <strain evidence="1 2">VIC01</strain>
    </source>
</reference>
<proteinExistence type="predicted"/>
<dbReference type="RefSeq" id="WP_129640657.1">
    <property type="nucleotide sequence ID" value="NZ_CACRTA010000025.1"/>
</dbReference>
<dbReference type="EMBL" id="CP043529">
    <property type="protein sequence ID" value="QEW36820.1"/>
    <property type="molecule type" value="Genomic_DNA"/>
</dbReference>
<dbReference type="PROSITE" id="PS51257">
    <property type="entry name" value="PROKAR_LIPOPROTEIN"/>
    <property type="match status" value="1"/>
</dbReference>
<protein>
    <submittedName>
        <fullName evidence="1">Uncharacterized protein</fullName>
    </submittedName>
</protein>
<evidence type="ECO:0000313" key="2">
    <source>
        <dbReference type="Proteomes" id="UP000326091"/>
    </source>
</evidence>
<organism evidence="1 2">
    <name type="scientific">Phocaeicola vulgatus</name>
    <name type="common">Bacteroides vulgatus</name>
    <dbReference type="NCBI Taxonomy" id="821"/>
    <lineage>
        <taxon>Bacteria</taxon>
        <taxon>Pseudomonadati</taxon>
        <taxon>Bacteroidota</taxon>
        <taxon>Bacteroidia</taxon>
        <taxon>Bacteroidales</taxon>
        <taxon>Bacteroidaceae</taxon>
        <taxon>Phocaeicola</taxon>
    </lineage>
</organism>
<gene>
    <name evidence="1" type="ORF">VIC01_02382</name>
</gene>
<dbReference type="Proteomes" id="UP000326091">
    <property type="component" value="Chromosome"/>
</dbReference>
<evidence type="ECO:0000313" key="1">
    <source>
        <dbReference type="EMBL" id="QEW36820.1"/>
    </source>
</evidence>
<sequence length="200" mass="23016">MKKILGSTSLCVMLFMISCSTIITSRSDEMELPAEGLLETNILSEDTYNNFLKSLEGFVTRDTKVYNYPDYFGGCFTNDNGICVFQIVSSLNNTEIINELRKRTKSNNFSIQECEYSYSELNALLFDIKEKLFDKSFYETKEKLKWYGCYLDTESNRIVVRLGECTDEYIAKFKNIVSNSPMIKFIEGGKNIITIPSKKK</sequence>
<name>A0A5P3AUH0_PHOVU</name>
<dbReference type="AlphaFoldDB" id="A0A5P3AUH0"/>
<accession>A0A5P3AUH0</accession>